<protein>
    <submittedName>
        <fullName evidence="2">Uncharacterized protein</fullName>
    </submittedName>
</protein>
<dbReference type="RefSeq" id="WP_132102338.1">
    <property type="nucleotide sequence ID" value="NZ_SMLB01000006.1"/>
</dbReference>
<evidence type="ECO:0000256" key="1">
    <source>
        <dbReference type="SAM" id="MobiDB-lite"/>
    </source>
</evidence>
<proteinExistence type="predicted"/>
<sequence>MVNFYCDQARFWFVGHFQGQRLVDLGAFLGCRTLQGLHDAAELVEDRRDVGHSELSGRCQALELCTCFVPFTGALRELLGEEGGALRGVFDRAEEVLDLAVQLLDPLMQRCGGRVLAARRLLTGRQPLSVGEGRDPLIQALEDRVLAHDEPTIRPPGWDPLASASSSRRRAEGA</sequence>
<feature type="region of interest" description="Disordered" evidence="1">
    <location>
        <begin position="149"/>
        <end position="174"/>
    </location>
</feature>
<evidence type="ECO:0000313" key="2">
    <source>
        <dbReference type="EMBL" id="TDD71272.1"/>
    </source>
</evidence>
<reference evidence="2 3" key="1">
    <citation type="submission" date="2019-02" db="EMBL/GenBank/DDBJ databases">
        <title>Draft genome sequences of novel Actinobacteria.</title>
        <authorList>
            <person name="Sahin N."/>
            <person name="Ay H."/>
            <person name="Saygin H."/>
        </authorList>
    </citation>
    <scope>NUCLEOTIDE SEQUENCE [LARGE SCALE GENOMIC DNA]</scope>
    <source>
        <strain evidence="2 3">8K307</strain>
    </source>
</reference>
<evidence type="ECO:0000313" key="3">
    <source>
        <dbReference type="Proteomes" id="UP000295217"/>
    </source>
</evidence>
<comment type="caution">
    <text evidence="2">The sequence shown here is derived from an EMBL/GenBank/DDBJ whole genome shotgun (WGS) entry which is preliminary data.</text>
</comment>
<accession>A0A4R5AM57</accession>
<dbReference type="Proteomes" id="UP000295217">
    <property type="component" value="Unassembled WGS sequence"/>
</dbReference>
<name>A0A4R5AM57_9ACTN</name>
<keyword evidence="3" id="KW-1185">Reference proteome</keyword>
<organism evidence="2 3">
    <name type="scientific">Jiangella aurantiaca</name>
    <dbReference type="NCBI Taxonomy" id="2530373"/>
    <lineage>
        <taxon>Bacteria</taxon>
        <taxon>Bacillati</taxon>
        <taxon>Actinomycetota</taxon>
        <taxon>Actinomycetes</taxon>
        <taxon>Jiangellales</taxon>
        <taxon>Jiangellaceae</taxon>
        <taxon>Jiangella</taxon>
    </lineage>
</organism>
<dbReference type="EMBL" id="SMLB01000006">
    <property type="protein sequence ID" value="TDD71272.1"/>
    <property type="molecule type" value="Genomic_DNA"/>
</dbReference>
<dbReference type="AlphaFoldDB" id="A0A4R5AM57"/>
<gene>
    <name evidence="2" type="ORF">E1262_06575</name>
</gene>